<dbReference type="AlphaFoldDB" id="S0KD70"/>
<evidence type="ECO:0000313" key="3">
    <source>
        <dbReference type="Proteomes" id="UP000014113"/>
    </source>
</evidence>
<evidence type="ECO:0000256" key="1">
    <source>
        <dbReference type="SAM" id="Phobius"/>
    </source>
</evidence>
<protein>
    <submittedName>
        <fullName evidence="2">Uncharacterized protein</fullName>
    </submittedName>
</protein>
<name>S0KD70_9ENTE</name>
<reference evidence="2 3" key="1">
    <citation type="submission" date="2013-03" db="EMBL/GenBank/DDBJ databases">
        <title>The Genome Sequence of Enterococcus columbae ATCC_51263 (PacBio/Illumina hybrid assembly).</title>
        <authorList>
            <consortium name="The Broad Institute Genomics Platform"/>
            <consortium name="The Broad Institute Genome Sequencing Center for Infectious Disease"/>
            <person name="Earl A."/>
            <person name="Russ C."/>
            <person name="Gilmore M."/>
            <person name="Surin D."/>
            <person name="Walker B."/>
            <person name="Young S."/>
            <person name="Zeng Q."/>
            <person name="Gargeya S."/>
            <person name="Fitzgerald M."/>
            <person name="Haas B."/>
            <person name="Abouelleil A."/>
            <person name="Allen A.W."/>
            <person name="Alvarado L."/>
            <person name="Arachchi H.M."/>
            <person name="Berlin A.M."/>
            <person name="Chapman S.B."/>
            <person name="Gainer-Dewar J."/>
            <person name="Goldberg J."/>
            <person name="Griggs A."/>
            <person name="Gujja S."/>
            <person name="Hansen M."/>
            <person name="Howarth C."/>
            <person name="Imamovic A."/>
            <person name="Ireland A."/>
            <person name="Larimer J."/>
            <person name="McCowan C."/>
            <person name="Murphy C."/>
            <person name="Pearson M."/>
            <person name="Poon T.W."/>
            <person name="Priest M."/>
            <person name="Roberts A."/>
            <person name="Saif S."/>
            <person name="Shea T."/>
            <person name="Sisk P."/>
            <person name="Sykes S."/>
            <person name="Wortman J."/>
            <person name="Nusbaum C."/>
            <person name="Birren B."/>
        </authorList>
    </citation>
    <scope>NUCLEOTIDE SEQUENCE [LARGE SCALE GENOMIC DNA]</scope>
    <source>
        <strain evidence="2 3">ATCC 51263</strain>
    </source>
</reference>
<dbReference type="Proteomes" id="UP000014113">
    <property type="component" value="Unassembled WGS sequence"/>
</dbReference>
<accession>S0KD70</accession>
<comment type="caution">
    <text evidence="2">The sequence shown here is derived from an EMBL/GenBank/DDBJ whole genome shotgun (WGS) entry which is preliminary data.</text>
</comment>
<keyword evidence="1" id="KW-0812">Transmembrane</keyword>
<gene>
    <name evidence="2" type="ORF">I568_01597</name>
</gene>
<keyword evidence="3" id="KW-1185">Reference proteome</keyword>
<dbReference type="EMBL" id="ASWJ01000007">
    <property type="protein sequence ID" value="EOW83795.1"/>
    <property type="molecule type" value="Genomic_DNA"/>
</dbReference>
<keyword evidence="1" id="KW-1133">Transmembrane helix</keyword>
<proteinExistence type="predicted"/>
<sequence>MKYLFNNILKFNWDFNKPGTYLKIFIFFFIASFIFQFIKSFL</sequence>
<evidence type="ECO:0000313" key="2">
    <source>
        <dbReference type="EMBL" id="EOW83795.1"/>
    </source>
</evidence>
<organism evidence="2 3">
    <name type="scientific">Enterococcus columbae DSM 7374 = ATCC 51263</name>
    <dbReference type="NCBI Taxonomy" id="1121865"/>
    <lineage>
        <taxon>Bacteria</taxon>
        <taxon>Bacillati</taxon>
        <taxon>Bacillota</taxon>
        <taxon>Bacilli</taxon>
        <taxon>Lactobacillales</taxon>
        <taxon>Enterococcaceae</taxon>
        <taxon>Enterococcus</taxon>
    </lineage>
</organism>
<feature type="transmembrane region" description="Helical" evidence="1">
    <location>
        <begin position="20"/>
        <end position="38"/>
    </location>
</feature>
<keyword evidence="1" id="KW-0472">Membrane</keyword>